<dbReference type="Proteomes" id="UP001254257">
    <property type="component" value="Unassembled WGS sequence"/>
</dbReference>
<name>A0ABU3S2U8_9HYPH</name>
<dbReference type="InterPro" id="IPR046860">
    <property type="entry name" value="SnoaL_5"/>
</dbReference>
<accession>A0ABU3S2U8</accession>
<sequence length="118" mass="13491">MTSTAELATDFVALLKDGRHEQAASAYNADDIVSYENMPGPMEVCRGKDAVRQKGEWWIASHELHEFTTEGPYLNGEQFAVTFYFDVTVKESGERRKMHEVGLYTVKNGKIAEERFFY</sequence>
<organism evidence="2 3">
    <name type="scientific">Bosea rubneri</name>
    <dbReference type="NCBI Taxonomy" id="3075434"/>
    <lineage>
        <taxon>Bacteria</taxon>
        <taxon>Pseudomonadati</taxon>
        <taxon>Pseudomonadota</taxon>
        <taxon>Alphaproteobacteria</taxon>
        <taxon>Hyphomicrobiales</taxon>
        <taxon>Boseaceae</taxon>
        <taxon>Bosea</taxon>
    </lineage>
</organism>
<dbReference type="RefSeq" id="WP_316017029.1">
    <property type="nucleotide sequence ID" value="NZ_JAWDID010000004.1"/>
</dbReference>
<evidence type="ECO:0000313" key="2">
    <source>
        <dbReference type="EMBL" id="MDU0339112.1"/>
    </source>
</evidence>
<dbReference type="Gene3D" id="3.10.450.50">
    <property type="match status" value="1"/>
</dbReference>
<proteinExistence type="predicted"/>
<dbReference type="InterPro" id="IPR032710">
    <property type="entry name" value="NTF2-like_dom_sf"/>
</dbReference>
<dbReference type="SUPFAM" id="SSF54427">
    <property type="entry name" value="NTF2-like"/>
    <property type="match status" value="1"/>
</dbReference>
<gene>
    <name evidence="2" type="ORF">RKE40_04450</name>
</gene>
<feature type="domain" description="SnoaL-like" evidence="1">
    <location>
        <begin position="3"/>
        <end position="118"/>
    </location>
</feature>
<evidence type="ECO:0000259" key="1">
    <source>
        <dbReference type="Pfam" id="PF20409"/>
    </source>
</evidence>
<protein>
    <submittedName>
        <fullName evidence="2">Nuclear transport factor 2 family protein</fullName>
    </submittedName>
</protein>
<dbReference type="Pfam" id="PF20409">
    <property type="entry name" value="SnoaL_5"/>
    <property type="match status" value="1"/>
</dbReference>
<reference evidence="2 3" key="1">
    <citation type="submission" date="2023-09" db="EMBL/GenBank/DDBJ databases">
        <title>Whole genome shotgun sequencing (WGS) of Bosea sp. ZW T0_25, isolated from stored onions (Allium cepa).</title>
        <authorList>
            <person name="Stoll D.A."/>
            <person name="Huch M."/>
        </authorList>
    </citation>
    <scope>NUCLEOTIDE SEQUENCE [LARGE SCALE GENOMIC DNA]</scope>
    <source>
        <strain evidence="2 3">ZW T0_25</strain>
    </source>
</reference>
<dbReference type="EMBL" id="JAWDID010000004">
    <property type="protein sequence ID" value="MDU0339112.1"/>
    <property type="molecule type" value="Genomic_DNA"/>
</dbReference>
<evidence type="ECO:0000313" key="3">
    <source>
        <dbReference type="Proteomes" id="UP001254257"/>
    </source>
</evidence>
<comment type="caution">
    <text evidence="2">The sequence shown here is derived from an EMBL/GenBank/DDBJ whole genome shotgun (WGS) entry which is preliminary data.</text>
</comment>
<keyword evidence="3" id="KW-1185">Reference proteome</keyword>